<dbReference type="VEuPathDB" id="FungiDB:PYU1_G008521"/>
<dbReference type="HOGENOM" id="CLU_779607_0_0_1"/>
<dbReference type="STRING" id="431595.K3WU90"/>
<dbReference type="GO" id="GO:0019005">
    <property type="term" value="C:SCF ubiquitin ligase complex"/>
    <property type="evidence" value="ECO:0007669"/>
    <property type="project" value="TreeGrafter"/>
</dbReference>
<dbReference type="eggNOG" id="KOG1947">
    <property type="taxonomic scope" value="Eukaryota"/>
</dbReference>
<evidence type="ECO:0000313" key="2">
    <source>
        <dbReference type="EnsemblProtists" id="PYU1_T008537"/>
    </source>
</evidence>
<feature type="domain" description="F-box/LRR-repeat protein 15-like leucin rich repeat" evidence="1">
    <location>
        <begin position="148"/>
        <end position="330"/>
    </location>
</feature>
<dbReference type="Pfam" id="PF13516">
    <property type="entry name" value="LRR_6"/>
    <property type="match status" value="1"/>
</dbReference>
<dbReference type="AlphaFoldDB" id="K3WU90"/>
<dbReference type="OMA" id="LNLRFCH"/>
<dbReference type="PANTHER" id="PTHR13318">
    <property type="entry name" value="PARTNER OF PAIRED, ISOFORM B-RELATED"/>
    <property type="match status" value="1"/>
</dbReference>
<dbReference type="SMART" id="SM00367">
    <property type="entry name" value="LRR_CC"/>
    <property type="match status" value="7"/>
</dbReference>
<reference evidence="3" key="2">
    <citation type="submission" date="2010-04" db="EMBL/GenBank/DDBJ databases">
        <authorList>
            <person name="Buell R."/>
            <person name="Hamilton J."/>
            <person name="Hostetler J."/>
        </authorList>
    </citation>
    <scope>NUCLEOTIDE SEQUENCE [LARGE SCALE GENOMIC DNA]</scope>
    <source>
        <strain evidence="3">DAOM:BR144</strain>
    </source>
</reference>
<name>K3WU90_GLOUD</name>
<dbReference type="EnsemblProtists" id="PYU1_T008537">
    <property type="protein sequence ID" value="PYU1_T008537"/>
    <property type="gene ID" value="PYU1_G008521"/>
</dbReference>
<evidence type="ECO:0000259" key="1">
    <source>
        <dbReference type="Pfam" id="PF25372"/>
    </source>
</evidence>
<protein>
    <recommendedName>
        <fullName evidence="1">F-box/LRR-repeat protein 15-like leucin rich repeat domain-containing protein</fullName>
    </recommendedName>
</protein>
<evidence type="ECO:0000313" key="3">
    <source>
        <dbReference type="Proteomes" id="UP000019132"/>
    </source>
</evidence>
<proteinExistence type="predicted"/>
<dbReference type="InterPro" id="IPR057207">
    <property type="entry name" value="FBXL15_LRR"/>
</dbReference>
<dbReference type="InterPro" id="IPR001611">
    <property type="entry name" value="Leu-rich_rpt"/>
</dbReference>
<dbReference type="GO" id="GO:0031146">
    <property type="term" value="P:SCF-dependent proteasomal ubiquitin-dependent protein catabolic process"/>
    <property type="evidence" value="ECO:0007669"/>
    <property type="project" value="TreeGrafter"/>
</dbReference>
<dbReference type="SUPFAM" id="SSF52047">
    <property type="entry name" value="RNI-like"/>
    <property type="match status" value="1"/>
</dbReference>
<reference evidence="3" key="1">
    <citation type="journal article" date="2010" name="Genome Biol.">
        <title>Genome sequence of the necrotrophic plant pathogen Pythium ultimum reveals original pathogenicity mechanisms and effector repertoire.</title>
        <authorList>
            <person name="Levesque C.A."/>
            <person name="Brouwer H."/>
            <person name="Cano L."/>
            <person name="Hamilton J.P."/>
            <person name="Holt C."/>
            <person name="Huitema E."/>
            <person name="Raffaele S."/>
            <person name="Robideau G.P."/>
            <person name="Thines M."/>
            <person name="Win J."/>
            <person name="Zerillo M.M."/>
            <person name="Beakes G.W."/>
            <person name="Boore J.L."/>
            <person name="Busam D."/>
            <person name="Dumas B."/>
            <person name="Ferriera S."/>
            <person name="Fuerstenberg S.I."/>
            <person name="Gachon C.M."/>
            <person name="Gaulin E."/>
            <person name="Govers F."/>
            <person name="Grenville-Briggs L."/>
            <person name="Horner N."/>
            <person name="Hostetler J."/>
            <person name="Jiang R.H."/>
            <person name="Johnson J."/>
            <person name="Krajaejun T."/>
            <person name="Lin H."/>
            <person name="Meijer H.J."/>
            <person name="Moore B."/>
            <person name="Morris P."/>
            <person name="Phuntmart V."/>
            <person name="Puiu D."/>
            <person name="Shetty J."/>
            <person name="Stajich J.E."/>
            <person name="Tripathy S."/>
            <person name="Wawra S."/>
            <person name="van West P."/>
            <person name="Whitty B.R."/>
            <person name="Coutinho P.M."/>
            <person name="Henrissat B."/>
            <person name="Martin F."/>
            <person name="Thomas P.D."/>
            <person name="Tyler B.M."/>
            <person name="De Vries R.P."/>
            <person name="Kamoun S."/>
            <person name="Yandell M."/>
            <person name="Tisserat N."/>
            <person name="Buell C.R."/>
        </authorList>
    </citation>
    <scope>NUCLEOTIDE SEQUENCE</scope>
    <source>
        <strain evidence="3">DAOM:BR144</strain>
    </source>
</reference>
<dbReference type="Proteomes" id="UP000019132">
    <property type="component" value="Unassembled WGS sequence"/>
</dbReference>
<dbReference type="InterPro" id="IPR006553">
    <property type="entry name" value="Leu-rich_rpt_Cys-con_subtyp"/>
</dbReference>
<accession>K3WU90</accession>
<keyword evidence="3" id="KW-1185">Reference proteome</keyword>
<dbReference type="InParanoid" id="K3WU90"/>
<dbReference type="InterPro" id="IPR032675">
    <property type="entry name" value="LRR_dom_sf"/>
</dbReference>
<dbReference type="EMBL" id="GL376613">
    <property type="status" value="NOT_ANNOTATED_CDS"/>
    <property type="molecule type" value="Genomic_DNA"/>
</dbReference>
<reference evidence="2" key="3">
    <citation type="submission" date="2015-02" db="UniProtKB">
        <authorList>
            <consortium name="EnsemblProtists"/>
        </authorList>
    </citation>
    <scope>IDENTIFICATION</scope>
    <source>
        <strain evidence="2">DAOM BR144</strain>
    </source>
</reference>
<sequence>MARTGAAPHENEKDWLQASMSSETLQTMMGFLTTRDRFALLCTKKWLFEEPLATHFTSFCAACEDCEAKNQHLCKAKDNQQPESFWTTLLKHSCCGALKELHLASCDAFSANVLSQSPFAKDALAGLQVLDLNRCNTLGADGLLMLAEYCTNLRELHLRDMALDSKALEMFMTNNHKTLRVVDLLGCHTVKGDDVRSIALCEDLQDLSLWGCHNVDNKSLAHVVEKCSKINRLNLRYCHKVDDKLVAVVATALPKLKDLNLRYCYKISDKSIDVICDSLPQLENLNLSQCSRVTDAAILRIVASLRNLKELRLWGCTKLTLASVLATAAMPSLNLVDIRSRDKFEAVIGGPTALKFLIQTYRNTLAEWEQAGEVGVYKRPRVCAVAA</sequence>
<dbReference type="Gene3D" id="3.80.10.10">
    <property type="entry name" value="Ribonuclease Inhibitor"/>
    <property type="match status" value="2"/>
</dbReference>
<organism evidence="2 3">
    <name type="scientific">Globisporangium ultimum (strain ATCC 200006 / CBS 805.95 / DAOM BR144)</name>
    <name type="common">Pythium ultimum</name>
    <dbReference type="NCBI Taxonomy" id="431595"/>
    <lineage>
        <taxon>Eukaryota</taxon>
        <taxon>Sar</taxon>
        <taxon>Stramenopiles</taxon>
        <taxon>Oomycota</taxon>
        <taxon>Peronosporomycetes</taxon>
        <taxon>Pythiales</taxon>
        <taxon>Pythiaceae</taxon>
        <taxon>Globisporangium</taxon>
    </lineage>
</organism>
<dbReference type="Pfam" id="PF25372">
    <property type="entry name" value="DUF7885"/>
    <property type="match status" value="1"/>
</dbReference>